<comment type="caution">
    <text evidence="1">The sequence shown here is derived from an EMBL/GenBank/DDBJ whole genome shotgun (WGS) entry which is preliminary data.</text>
</comment>
<name>A0ABN7WKF2_GIGMA</name>
<organism evidence="1 2">
    <name type="scientific">Gigaspora margarita</name>
    <dbReference type="NCBI Taxonomy" id="4874"/>
    <lineage>
        <taxon>Eukaryota</taxon>
        <taxon>Fungi</taxon>
        <taxon>Fungi incertae sedis</taxon>
        <taxon>Mucoromycota</taxon>
        <taxon>Glomeromycotina</taxon>
        <taxon>Glomeromycetes</taxon>
        <taxon>Diversisporales</taxon>
        <taxon>Gigasporaceae</taxon>
        <taxon>Gigaspora</taxon>
    </lineage>
</organism>
<evidence type="ECO:0000313" key="1">
    <source>
        <dbReference type="EMBL" id="CAG8834537.1"/>
    </source>
</evidence>
<sequence>FDISDISITIPHCTYFVTVNCAPKNVKELIHFGIETVQYNSVTGNSESGKMMIEATDIDYLKTSTISISVSEKSYLTTADTPSIIDIIDNDIDSTGTQN</sequence>
<dbReference type="EMBL" id="CAJVQB010049590">
    <property type="protein sequence ID" value="CAG8834537.1"/>
    <property type="molecule type" value="Genomic_DNA"/>
</dbReference>
<proteinExistence type="predicted"/>
<feature type="non-terminal residue" evidence="1">
    <location>
        <position position="1"/>
    </location>
</feature>
<accession>A0ABN7WKF2</accession>
<reference evidence="1 2" key="1">
    <citation type="submission" date="2021-06" db="EMBL/GenBank/DDBJ databases">
        <authorList>
            <person name="Kallberg Y."/>
            <person name="Tangrot J."/>
            <person name="Rosling A."/>
        </authorList>
    </citation>
    <scope>NUCLEOTIDE SEQUENCE [LARGE SCALE GENOMIC DNA]</scope>
    <source>
        <strain evidence="1 2">120-4 pot B 10/14</strain>
    </source>
</reference>
<evidence type="ECO:0000313" key="2">
    <source>
        <dbReference type="Proteomes" id="UP000789901"/>
    </source>
</evidence>
<gene>
    <name evidence="1" type="ORF">GMARGA_LOCUS32109</name>
</gene>
<dbReference type="Proteomes" id="UP000789901">
    <property type="component" value="Unassembled WGS sequence"/>
</dbReference>
<keyword evidence="2" id="KW-1185">Reference proteome</keyword>
<protein>
    <submittedName>
        <fullName evidence="1">18144_t:CDS:1</fullName>
    </submittedName>
</protein>